<dbReference type="Pfam" id="PF08448">
    <property type="entry name" value="PAS_4"/>
    <property type="match status" value="1"/>
</dbReference>
<dbReference type="SUPFAM" id="SSF55874">
    <property type="entry name" value="ATPase domain of HSP90 chaperone/DNA topoisomerase II/histidine kinase"/>
    <property type="match status" value="1"/>
</dbReference>
<dbReference type="Gene3D" id="1.10.287.130">
    <property type="match status" value="1"/>
</dbReference>
<reference evidence="10" key="1">
    <citation type="journal article" date="2019" name="Int. J. Syst. Evol. Microbiol.">
        <title>The Global Catalogue of Microorganisms (GCM) 10K type strain sequencing project: providing services to taxonomists for standard genome sequencing and annotation.</title>
        <authorList>
            <consortium name="The Broad Institute Genomics Platform"/>
            <consortium name="The Broad Institute Genome Sequencing Center for Infectious Disease"/>
            <person name="Wu L."/>
            <person name="Ma J."/>
        </authorList>
    </citation>
    <scope>NUCLEOTIDE SEQUENCE [LARGE SCALE GENOMIC DNA]</scope>
    <source>
        <strain evidence="10">JCM 16703</strain>
    </source>
</reference>
<protein>
    <recommendedName>
        <fullName evidence="3">histidine kinase</fullName>
        <ecNumber evidence="3">2.7.13.3</ecNumber>
    </recommendedName>
</protein>
<dbReference type="InterPro" id="IPR036097">
    <property type="entry name" value="HisK_dim/P_sf"/>
</dbReference>
<dbReference type="SUPFAM" id="SSF47384">
    <property type="entry name" value="Homodimeric domain of signal transducing histidine kinase"/>
    <property type="match status" value="1"/>
</dbReference>
<keyword evidence="7" id="KW-0902">Two-component regulatory system</keyword>
<proteinExistence type="predicted"/>
<dbReference type="EC" id="2.7.13.3" evidence="3"/>
<dbReference type="InterPro" id="IPR004358">
    <property type="entry name" value="Sig_transdc_His_kin-like_C"/>
</dbReference>
<dbReference type="InterPro" id="IPR036890">
    <property type="entry name" value="HATPase_C_sf"/>
</dbReference>
<evidence type="ECO:0000256" key="5">
    <source>
        <dbReference type="ARBA" id="ARBA00022679"/>
    </source>
</evidence>
<dbReference type="Pfam" id="PF00512">
    <property type="entry name" value="HisKA"/>
    <property type="match status" value="1"/>
</dbReference>
<dbReference type="PANTHER" id="PTHR43711">
    <property type="entry name" value="TWO-COMPONENT HISTIDINE KINASE"/>
    <property type="match status" value="1"/>
</dbReference>
<dbReference type="PRINTS" id="PR00344">
    <property type="entry name" value="BCTRLSENSOR"/>
</dbReference>
<keyword evidence="9" id="KW-0547">Nucleotide-binding</keyword>
<keyword evidence="9" id="KW-0067">ATP-binding</keyword>
<dbReference type="EMBL" id="BAAAZH010000028">
    <property type="protein sequence ID" value="GAA4125757.1"/>
    <property type="molecule type" value="Genomic_DNA"/>
</dbReference>
<evidence type="ECO:0000313" key="9">
    <source>
        <dbReference type="EMBL" id="GAA4125757.1"/>
    </source>
</evidence>
<evidence type="ECO:0000256" key="3">
    <source>
        <dbReference type="ARBA" id="ARBA00012438"/>
    </source>
</evidence>
<dbReference type="Gene3D" id="3.30.565.10">
    <property type="entry name" value="Histidine kinase-like ATPase, C-terminal domain"/>
    <property type="match status" value="1"/>
</dbReference>
<feature type="domain" description="Histidine kinase" evidence="8">
    <location>
        <begin position="129"/>
        <end position="342"/>
    </location>
</feature>
<dbReference type="CDD" id="cd00082">
    <property type="entry name" value="HisKA"/>
    <property type="match status" value="1"/>
</dbReference>
<dbReference type="Pfam" id="PF02518">
    <property type="entry name" value="HATPase_c"/>
    <property type="match status" value="1"/>
</dbReference>
<evidence type="ECO:0000256" key="2">
    <source>
        <dbReference type="ARBA" id="ARBA00004236"/>
    </source>
</evidence>
<dbReference type="PROSITE" id="PS50109">
    <property type="entry name" value="HIS_KIN"/>
    <property type="match status" value="1"/>
</dbReference>
<dbReference type="InterPro" id="IPR003594">
    <property type="entry name" value="HATPase_dom"/>
</dbReference>
<keyword evidence="5" id="KW-0808">Transferase</keyword>
<dbReference type="InterPro" id="IPR013656">
    <property type="entry name" value="PAS_4"/>
</dbReference>
<comment type="catalytic activity">
    <reaction evidence="1">
        <text>ATP + protein L-histidine = ADP + protein N-phospho-L-histidine.</text>
        <dbReference type="EC" id="2.7.13.3"/>
    </reaction>
</comment>
<dbReference type="InterPro" id="IPR035965">
    <property type="entry name" value="PAS-like_dom_sf"/>
</dbReference>
<dbReference type="InterPro" id="IPR050736">
    <property type="entry name" value="Sensor_HK_Regulatory"/>
</dbReference>
<evidence type="ECO:0000313" key="10">
    <source>
        <dbReference type="Proteomes" id="UP001501495"/>
    </source>
</evidence>
<dbReference type="InterPro" id="IPR000014">
    <property type="entry name" value="PAS"/>
</dbReference>
<evidence type="ECO:0000256" key="7">
    <source>
        <dbReference type="ARBA" id="ARBA00023012"/>
    </source>
</evidence>
<dbReference type="SMART" id="SM00388">
    <property type="entry name" value="HisKA"/>
    <property type="match status" value="1"/>
</dbReference>
<dbReference type="InterPro" id="IPR003661">
    <property type="entry name" value="HisK_dim/P_dom"/>
</dbReference>
<sequence>MPDPLLDDLPDGVIVADAAGRVVALSRVAAAMLDVDPEAAPGRPLGEVLRLQDQDGRDWLGCNTPYDGLATRTGVPEQSWLLPDGTEVLVTASIRRPSLAVPVERVGIVLRSGRGRARLDRERSDLVATVAHELRSPLTGVKGFVQVMLNRWDRLTDEQKKLMLTTVAADSDRLTRLIAELLDVARIDTGRLQLHVRPIDAATLTGRVVDAALASGQGEVDLNADADLPSLGADPDKFTQVLTNLVENGVRHGEGPVRVRLEAAEHGGEPGVRITVDDQGEGIPAELRRTVFTKFWKNGARGGSGLGLYVVHGLVRAHGGTIVIDDAPGGGARIQVWWPASDLG</sequence>
<keyword evidence="4" id="KW-0597">Phosphoprotein</keyword>
<organism evidence="9 10">
    <name type="scientific">Nocardioides fonticola</name>
    <dbReference type="NCBI Taxonomy" id="450363"/>
    <lineage>
        <taxon>Bacteria</taxon>
        <taxon>Bacillati</taxon>
        <taxon>Actinomycetota</taxon>
        <taxon>Actinomycetes</taxon>
        <taxon>Propionibacteriales</taxon>
        <taxon>Nocardioidaceae</taxon>
        <taxon>Nocardioides</taxon>
    </lineage>
</organism>
<gene>
    <name evidence="9" type="ORF">GCM10022215_34520</name>
</gene>
<dbReference type="InterPro" id="IPR005467">
    <property type="entry name" value="His_kinase_dom"/>
</dbReference>
<evidence type="ECO:0000256" key="6">
    <source>
        <dbReference type="ARBA" id="ARBA00022777"/>
    </source>
</evidence>
<dbReference type="Gene3D" id="3.30.450.20">
    <property type="entry name" value="PAS domain"/>
    <property type="match status" value="1"/>
</dbReference>
<dbReference type="CDD" id="cd00075">
    <property type="entry name" value="HATPase"/>
    <property type="match status" value="1"/>
</dbReference>
<name>A0ABP7XUA4_9ACTN</name>
<dbReference type="PANTHER" id="PTHR43711:SF1">
    <property type="entry name" value="HISTIDINE KINASE 1"/>
    <property type="match status" value="1"/>
</dbReference>
<comment type="caution">
    <text evidence="9">The sequence shown here is derived from an EMBL/GenBank/DDBJ whole genome shotgun (WGS) entry which is preliminary data.</text>
</comment>
<keyword evidence="6" id="KW-0418">Kinase</keyword>
<evidence type="ECO:0000259" key="8">
    <source>
        <dbReference type="PROSITE" id="PS50109"/>
    </source>
</evidence>
<keyword evidence="10" id="KW-1185">Reference proteome</keyword>
<evidence type="ECO:0000256" key="4">
    <source>
        <dbReference type="ARBA" id="ARBA00022553"/>
    </source>
</evidence>
<dbReference type="RefSeq" id="WP_344734711.1">
    <property type="nucleotide sequence ID" value="NZ_BAAAZH010000028.1"/>
</dbReference>
<dbReference type="GO" id="GO:0005524">
    <property type="term" value="F:ATP binding"/>
    <property type="evidence" value="ECO:0007669"/>
    <property type="project" value="UniProtKB-KW"/>
</dbReference>
<comment type="subcellular location">
    <subcellularLocation>
        <location evidence="2">Cell membrane</location>
    </subcellularLocation>
</comment>
<dbReference type="SUPFAM" id="SSF55785">
    <property type="entry name" value="PYP-like sensor domain (PAS domain)"/>
    <property type="match status" value="1"/>
</dbReference>
<accession>A0ABP7XUA4</accession>
<dbReference type="CDD" id="cd00130">
    <property type="entry name" value="PAS"/>
    <property type="match status" value="1"/>
</dbReference>
<dbReference type="SMART" id="SM00387">
    <property type="entry name" value="HATPase_c"/>
    <property type="match status" value="1"/>
</dbReference>
<evidence type="ECO:0000256" key="1">
    <source>
        <dbReference type="ARBA" id="ARBA00000085"/>
    </source>
</evidence>
<dbReference type="Proteomes" id="UP001501495">
    <property type="component" value="Unassembled WGS sequence"/>
</dbReference>